<name>A0A4W5JRP5_9TELE</name>
<reference evidence="3" key="1">
    <citation type="submission" date="2018-06" db="EMBL/GenBank/DDBJ databases">
        <title>Genome assembly of Danube salmon.</title>
        <authorList>
            <person name="Macqueen D.J."/>
            <person name="Gundappa M.K."/>
        </authorList>
    </citation>
    <scope>NUCLEOTIDE SEQUENCE [LARGE SCALE GENOMIC DNA]</scope>
</reference>
<feature type="transmembrane region" description="Helical" evidence="1">
    <location>
        <begin position="12"/>
        <end position="33"/>
    </location>
</feature>
<dbReference type="Ensembl" id="ENSHHUT00000007885.1">
    <property type="protein sequence ID" value="ENSHHUP00000007653.1"/>
    <property type="gene ID" value="ENSHHUG00000004721.1"/>
</dbReference>
<evidence type="ECO:0000256" key="1">
    <source>
        <dbReference type="SAM" id="Phobius"/>
    </source>
</evidence>
<keyword evidence="1" id="KW-1133">Transmembrane helix</keyword>
<keyword evidence="3" id="KW-1185">Reference proteome</keyword>
<dbReference type="STRING" id="62062.ENSHHUP00000007653"/>
<keyword evidence="1" id="KW-0812">Transmembrane</keyword>
<protein>
    <submittedName>
        <fullName evidence="2">Uncharacterized protein</fullName>
    </submittedName>
</protein>
<keyword evidence="1" id="KW-0472">Membrane</keyword>
<dbReference type="GO" id="GO:0015347">
    <property type="term" value="F:sodium-independent organic anion transmembrane transporter activity"/>
    <property type="evidence" value="ECO:0007669"/>
    <property type="project" value="TreeGrafter"/>
</dbReference>
<feature type="transmembrane region" description="Helical" evidence="1">
    <location>
        <begin position="62"/>
        <end position="82"/>
    </location>
</feature>
<evidence type="ECO:0000313" key="2">
    <source>
        <dbReference type="Ensembl" id="ENSHHUP00000007653.1"/>
    </source>
</evidence>
<dbReference type="Pfam" id="PF03137">
    <property type="entry name" value="OATP"/>
    <property type="match status" value="1"/>
</dbReference>
<dbReference type="GO" id="GO:0043252">
    <property type="term" value="P:sodium-independent organic anion transport"/>
    <property type="evidence" value="ECO:0007669"/>
    <property type="project" value="TreeGrafter"/>
</dbReference>
<dbReference type="PANTHER" id="PTHR11388:SF14">
    <property type="entry name" value="SOLUTE CARRIER ORGANIC ANION TRANSPORTER FAMILY MEMBER 2A1"/>
    <property type="match status" value="1"/>
</dbReference>
<dbReference type="InterPro" id="IPR004156">
    <property type="entry name" value="OATP"/>
</dbReference>
<organism evidence="2 3">
    <name type="scientific">Hucho hucho</name>
    <name type="common">huchen</name>
    <dbReference type="NCBI Taxonomy" id="62062"/>
    <lineage>
        <taxon>Eukaryota</taxon>
        <taxon>Metazoa</taxon>
        <taxon>Chordata</taxon>
        <taxon>Craniata</taxon>
        <taxon>Vertebrata</taxon>
        <taxon>Euteleostomi</taxon>
        <taxon>Actinopterygii</taxon>
        <taxon>Neopterygii</taxon>
        <taxon>Teleostei</taxon>
        <taxon>Protacanthopterygii</taxon>
        <taxon>Salmoniformes</taxon>
        <taxon>Salmonidae</taxon>
        <taxon>Salmoninae</taxon>
        <taxon>Hucho</taxon>
    </lineage>
</organism>
<dbReference type="GO" id="GO:0015132">
    <property type="term" value="F:prostaglandin transmembrane transporter activity"/>
    <property type="evidence" value="ECO:0007669"/>
    <property type="project" value="TreeGrafter"/>
</dbReference>
<dbReference type="AlphaFoldDB" id="A0A4W5JRP5"/>
<proteinExistence type="predicted"/>
<evidence type="ECO:0000313" key="3">
    <source>
        <dbReference type="Proteomes" id="UP000314982"/>
    </source>
</evidence>
<sequence length="100" mass="11471">MLHIIFLFSVDDLILCFSTLAWLPAPALFGMAIDSSCIWWKQVCGNRLGCGYYDNNILRNRYLGLQVGFKMMGIFLLGVVGWKVHRTREYNLEKQPDGPL</sequence>
<dbReference type="GO" id="GO:0016323">
    <property type="term" value="C:basolateral plasma membrane"/>
    <property type="evidence" value="ECO:0007669"/>
    <property type="project" value="TreeGrafter"/>
</dbReference>
<accession>A0A4W5JRP5</accession>
<dbReference type="Proteomes" id="UP000314982">
    <property type="component" value="Unassembled WGS sequence"/>
</dbReference>
<dbReference type="PANTHER" id="PTHR11388">
    <property type="entry name" value="ORGANIC ANION TRANSPORTER"/>
    <property type="match status" value="1"/>
</dbReference>
<reference evidence="2" key="3">
    <citation type="submission" date="2025-09" db="UniProtKB">
        <authorList>
            <consortium name="Ensembl"/>
        </authorList>
    </citation>
    <scope>IDENTIFICATION</scope>
</reference>
<reference evidence="2" key="2">
    <citation type="submission" date="2025-08" db="UniProtKB">
        <authorList>
            <consortium name="Ensembl"/>
        </authorList>
    </citation>
    <scope>IDENTIFICATION</scope>
</reference>